<evidence type="ECO:0000313" key="4">
    <source>
        <dbReference type="Proteomes" id="UP000305471"/>
    </source>
</evidence>
<dbReference type="AlphaFoldDB" id="A0A4U0ZGV8"/>
<protein>
    <submittedName>
        <fullName evidence="3">Uncharacterized protein</fullName>
    </submittedName>
</protein>
<feature type="region of interest" description="Disordered" evidence="1">
    <location>
        <begin position="109"/>
        <end position="173"/>
    </location>
</feature>
<feature type="region of interest" description="Disordered" evidence="1">
    <location>
        <begin position="208"/>
        <end position="239"/>
    </location>
</feature>
<evidence type="ECO:0000313" key="3">
    <source>
        <dbReference type="EMBL" id="TKB01252.1"/>
    </source>
</evidence>
<keyword evidence="2" id="KW-0472">Membrane</keyword>
<keyword evidence="4" id="KW-1185">Reference proteome</keyword>
<evidence type="ECO:0000256" key="1">
    <source>
        <dbReference type="SAM" id="MobiDB-lite"/>
    </source>
</evidence>
<organism evidence="3 4">
    <name type="scientific">Alteromonas portus</name>
    <dbReference type="NCBI Taxonomy" id="2565549"/>
    <lineage>
        <taxon>Bacteria</taxon>
        <taxon>Pseudomonadati</taxon>
        <taxon>Pseudomonadota</taxon>
        <taxon>Gammaproteobacteria</taxon>
        <taxon>Alteromonadales</taxon>
        <taxon>Alteromonadaceae</taxon>
        <taxon>Alteromonas/Salinimonas group</taxon>
        <taxon>Alteromonas</taxon>
    </lineage>
</organism>
<reference evidence="3 4" key="1">
    <citation type="submission" date="2019-04" db="EMBL/GenBank/DDBJ databases">
        <title>Alteromonas portus sp. nov., an alginate lyase-excreting marine bacterium.</title>
        <authorList>
            <person name="Huang H."/>
            <person name="Mo K."/>
            <person name="Bao S."/>
        </authorList>
    </citation>
    <scope>NUCLEOTIDE SEQUENCE [LARGE SCALE GENOMIC DNA]</scope>
    <source>
        <strain evidence="3 4">HB161718</strain>
    </source>
</reference>
<accession>A0A4U0ZGV8</accession>
<gene>
    <name evidence="3" type="ORF">E5672_18485</name>
</gene>
<dbReference type="Proteomes" id="UP000305471">
    <property type="component" value="Unassembled WGS sequence"/>
</dbReference>
<proteinExistence type="predicted"/>
<dbReference type="OrthoDB" id="6329672at2"/>
<keyword evidence="2" id="KW-0812">Transmembrane</keyword>
<evidence type="ECO:0000256" key="2">
    <source>
        <dbReference type="SAM" id="Phobius"/>
    </source>
</evidence>
<feature type="compositionally biased region" description="Basic and acidic residues" evidence="1">
    <location>
        <begin position="126"/>
        <end position="145"/>
    </location>
</feature>
<name>A0A4U0ZGV8_9ALTE</name>
<keyword evidence="2" id="KW-1133">Transmembrane helix</keyword>
<comment type="caution">
    <text evidence="3">The sequence shown here is derived from an EMBL/GenBank/DDBJ whole genome shotgun (WGS) entry which is preliminary data.</text>
</comment>
<feature type="transmembrane region" description="Helical" evidence="2">
    <location>
        <begin position="43"/>
        <end position="64"/>
    </location>
</feature>
<feature type="compositionally biased region" description="Polar residues" evidence="1">
    <location>
        <begin position="215"/>
        <end position="227"/>
    </location>
</feature>
<sequence>MELFDSTHGLLFTMTTITSPFFAPERSIEHHALAKKRAWRPLLISGSAHVIGVIVVVILSQLSINDKKARVNTLERTPEISARLYYPPTPRTPVQAKPEDAKTVDVVPERQDIELKPDVTQTTEAPESKNKISEIPEAKPQKATEPEIQQLPIENKPTITPPTPALSKDANRRAGSLNLSVKDGTALYFEKYNSDKTDQDAKQAAREFQERKNSPVLSGPSTQQIQDNDNRRPSKRVNCSSTTNKTLAILSGIAGGTLKCTKMDDHQRFIDARVNKLPKDEERN</sequence>
<dbReference type="EMBL" id="SWCO01000011">
    <property type="protein sequence ID" value="TKB01252.1"/>
    <property type="molecule type" value="Genomic_DNA"/>
</dbReference>